<evidence type="ECO:0000313" key="1">
    <source>
        <dbReference type="EMBL" id="KAJ9123003.1"/>
    </source>
</evidence>
<evidence type="ECO:0000313" key="2">
    <source>
        <dbReference type="Proteomes" id="UP001234202"/>
    </source>
</evidence>
<gene>
    <name evidence="1" type="ORF">QFC24_004042</name>
</gene>
<accession>A0ACC2XH94</accession>
<comment type="caution">
    <text evidence="1">The sequence shown here is derived from an EMBL/GenBank/DDBJ whole genome shotgun (WGS) entry which is preliminary data.</text>
</comment>
<sequence length="350" mass="39040">MDDDGFTIVKSKGRTPRRQQSGRDKGKAVSRLAYDTRGQTSTFYGGSTSEDKLEKVLAILQTRRRQLLDDDQASGKGNTFLKRWKDQMSQVRSVLTGDDDTSDPSTTCQTSMPVQIVCLGIGIVNESRESQFQLVLLDMLREALEIPPENVWVYDPLFQPVDLALLKSRGYQLIPKNECGKHKLDPEYQTLAYMPHCPGKLYDAFLRENWNRRLMCSSAESSGGSDNASGVEQARRSGRVVLLANDFRGYIENAPRSQIQNELPSLYRLTPHLSTIPLPTLLSGHIASNAFNSLIFQYLDSARGQAVDWDTIPPVGWDKEGVTETEVIASEIQDGLEFSIGSLSLQDSNN</sequence>
<proteinExistence type="predicted"/>
<keyword evidence="2" id="KW-1185">Reference proteome</keyword>
<organism evidence="1 2">
    <name type="scientific">Naganishia onofrii</name>
    <dbReference type="NCBI Taxonomy" id="1851511"/>
    <lineage>
        <taxon>Eukaryota</taxon>
        <taxon>Fungi</taxon>
        <taxon>Dikarya</taxon>
        <taxon>Basidiomycota</taxon>
        <taxon>Agaricomycotina</taxon>
        <taxon>Tremellomycetes</taxon>
        <taxon>Filobasidiales</taxon>
        <taxon>Filobasidiaceae</taxon>
        <taxon>Naganishia</taxon>
    </lineage>
</organism>
<dbReference type="EMBL" id="JASBWV010000013">
    <property type="protein sequence ID" value="KAJ9123003.1"/>
    <property type="molecule type" value="Genomic_DNA"/>
</dbReference>
<name>A0ACC2XH94_9TREE</name>
<dbReference type="Proteomes" id="UP001234202">
    <property type="component" value="Unassembled WGS sequence"/>
</dbReference>
<reference evidence="1" key="1">
    <citation type="submission" date="2023-04" db="EMBL/GenBank/DDBJ databases">
        <title>Draft Genome sequencing of Naganishia species isolated from polar environments using Oxford Nanopore Technology.</title>
        <authorList>
            <person name="Leo P."/>
            <person name="Venkateswaran K."/>
        </authorList>
    </citation>
    <scope>NUCLEOTIDE SEQUENCE</scope>
    <source>
        <strain evidence="1">DBVPG 5303</strain>
    </source>
</reference>
<protein>
    <submittedName>
        <fullName evidence="1">Uncharacterized protein</fullName>
    </submittedName>
</protein>